<dbReference type="GO" id="GO:0003677">
    <property type="term" value="F:DNA binding"/>
    <property type="evidence" value="ECO:0007669"/>
    <property type="project" value="InterPro"/>
</dbReference>
<proteinExistence type="predicted"/>
<evidence type="ECO:0000259" key="2">
    <source>
        <dbReference type="PROSITE" id="PS51063"/>
    </source>
</evidence>
<dbReference type="InterPro" id="IPR036388">
    <property type="entry name" value="WH-like_DNA-bd_sf"/>
</dbReference>
<gene>
    <name evidence="3" type="ORF">ENH89_08240</name>
</gene>
<dbReference type="Proteomes" id="UP000885680">
    <property type="component" value="Unassembled WGS sequence"/>
</dbReference>
<dbReference type="InterPro" id="IPR012318">
    <property type="entry name" value="HTH_CRP"/>
</dbReference>
<evidence type="ECO:0000256" key="1">
    <source>
        <dbReference type="SAM" id="MobiDB-lite"/>
    </source>
</evidence>
<organism evidence="3 4">
    <name type="scientific">Aurantimonas coralicida</name>
    <dbReference type="NCBI Taxonomy" id="182270"/>
    <lineage>
        <taxon>Bacteria</taxon>
        <taxon>Pseudomonadati</taxon>
        <taxon>Pseudomonadota</taxon>
        <taxon>Alphaproteobacteria</taxon>
        <taxon>Hyphomicrobiales</taxon>
        <taxon>Aurantimonadaceae</taxon>
        <taxon>Aurantimonas</taxon>
    </lineage>
</organism>
<dbReference type="SUPFAM" id="SSF46785">
    <property type="entry name" value="Winged helix' DNA-binding domain"/>
    <property type="match status" value="1"/>
</dbReference>
<name>A0A9C9NFC4_9HYPH</name>
<reference evidence="3" key="1">
    <citation type="journal article" date="2020" name="mSystems">
        <title>Genome- and Community-Level Interaction Insights into Carbon Utilization and Element Cycling Functions of Hydrothermarchaeota in Hydrothermal Sediment.</title>
        <authorList>
            <person name="Zhou Z."/>
            <person name="Liu Y."/>
            <person name="Xu W."/>
            <person name="Pan J."/>
            <person name="Luo Z.H."/>
            <person name="Li M."/>
        </authorList>
    </citation>
    <scope>NUCLEOTIDE SEQUENCE</scope>
    <source>
        <strain evidence="3">HyVt-347</strain>
    </source>
</reference>
<evidence type="ECO:0000313" key="3">
    <source>
        <dbReference type="EMBL" id="HEU00329.1"/>
    </source>
</evidence>
<dbReference type="Gene3D" id="1.10.10.10">
    <property type="entry name" value="Winged helix-like DNA-binding domain superfamily/Winged helix DNA-binding domain"/>
    <property type="match status" value="1"/>
</dbReference>
<comment type="caution">
    <text evidence="3">The sequence shown here is derived from an EMBL/GenBank/DDBJ whole genome shotgun (WGS) entry which is preliminary data.</text>
</comment>
<protein>
    <submittedName>
        <fullName evidence="3">Helix-turn-helix domain-containing protein</fullName>
    </submittedName>
</protein>
<accession>A0A9C9NFC4</accession>
<feature type="region of interest" description="Disordered" evidence="1">
    <location>
        <begin position="1"/>
        <end position="23"/>
    </location>
</feature>
<feature type="domain" description="HTH crp-type" evidence="2">
    <location>
        <begin position="145"/>
        <end position="219"/>
    </location>
</feature>
<dbReference type="GO" id="GO:0006355">
    <property type="term" value="P:regulation of DNA-templated transcription"/>
    <property type="evidence" value="ECO:0007669"/>
    <property type="project" value="InterPro"/>
</dbReference>
<dbReference type="PROSITE" id="PS51063">
    <property type="entry name" value="HTH_CRP_2"/>
    <property type="match status" value="1"/>
</dbReference>
<dbReference type="EMBL" id="DRGN01000118">
    <property type="protein sequence ID" value="HEU00329.1"/>
    <property type="molecule type" value="Genomic_DNA"/>
</dbReference>
<dbReference type="InterPro" id="IPR036390">
    <property type="entry name" value="WH_DNA-bd_sf"/>
</dbReference>
<dbReference type="AlphaFoldDB" id="A0A9C9NFC4"/>
<sequence>MPTVRSKRGALQTAHAGERTGASRSVHICHRGALAWSRTPPGRSTVSYYRDGRRYGVSLPDRAERPASDPRHRRAERHLRSVIEIFFLSLIIASRLPWTARSRWQNAKRSWTPSWLIPISAAPSGGRPLSGDAISRQWIVNLGRRSAHQRIAHFLCEMFLRHCSTVAADASSRILLLMQEGIADVAGLTVVHVNRVLQDLRAAGIISFRQSILTVHDWARLRARAEFDPAYLCQRQPDDSHNLVE</sequence>
<dbReference type="Pfam" id="PF13545">
    <property type="entry name" value="HTH_Crp_2"/>
    <property type="match status" value="1"/>
</dbReference>
<evidence type="ECO:0000313" key="4">
    <source>
        <dbReference type="Proteomes" id="UP000885680"/>
    </source>
</evidence>